<dbReference type="Proteomes" id="UP000823388">
    <property type="component" value="Chromosome 5K"/>
</dbReference>
<organism evidence="3 4">
    <name type="scientific">Panicum virgatum</name>
    <name type="common">Blackwell switchgrass</name>
    <dbReference type="NCBI Taxonomy" id="38727"/>
    <lineage>
        <taxon>Eukaryota</taxon>
        <taxon>Viridiplantae</taxon>
        <taxon>Streptophyta</taxon>
        <taxon>Embryophyta</taxon>
        <taxon>Tracheophyta</taxon>
        <taxon>Spermatophyta</taxon>
        <taxon>Magnoliopsida</taxon>
        <taxon>Liliopsida</taxon>
        <taxon>Poales</taxon>
        <taxon>Poaceae</taxon>
        <taxon>PACMAD clade</taxon>
        <taxon>Panicoideae</taxon>
        <taxon>Panicodae</taxon>
        <taxon>Paniceae</taxon>
        <taxon>Panicinae</taxon>
        <taxon>Panicum</taxon>
        <taxon>Panicum sect. Hiantes</taxon>
    </lineage>
</organism>
<feature type="region of interest" description="Disordered" evidence="2">
    <location>
        <begin position="1"/>
        <end position="43"/>
    </location>
</feature>
<keyword evidence="1" id="KW-0831">Ubiquinone biosynthesis</keyword>
<dbReference type="InterPro" id="IPR012762">
    <property type="entry name" value="Ubiq_biosynth_COQ9"/>
</dbReference>
<comment type="pathway">
    <text evidence="1">Cofactor biosynthesis; ubiquinone biosynthesis.</text>
</comment>
<protein>
    <recommendedName>
        <fullName evidence="1">Ubiquinone biosynthesis protein</fullName>
    </recommendedName>
</protein>
<dbReference type="AlphaFoldDB" id="A0A8T0SIW6"/>
<feature type="compositionally biased region" description="Basic and acidic residues" evidence="2">
    <location>
        <begin position="26"/>
        <end position="39"/>
    </location>
</feature>
<evidence type="ECO:0000313" key="3">
    <source>
        <dbReference type="EMBL" id="KAG2597045.1"/>
    </source>
</evidence>
<comment type="function">
    <text evidence="1">Membrane-associated protein that warps the membrane surface to access and bind aromatic isoprenes with high specificity, including ubiquinone (CoQ) isoprene intermediates and presents them directly to Coq7, therefore facilitating the Coq7-mediated hydroxylase step. Participates in the biosynthesis of coenzyme Q, also named ubiquinone, an essential lipid-soluble electron transporter for aerobic cellular respiration.</text>
</comment>
<accession>A0A8T0SIW6</accession>
<gene>
    <name evidence="3" type="ORF">PVAP13_5KG215800</name>
</gene>
<evidence type="ECO:0000313" key="4">
    <source>
        <dbReference type="Proteomes" id="UP000823388"/>
    </source>
</evidence>
<keyword evidence="1" id="KW-0496">Mitochondrion</keyword>
<dbReference type="GO" id="GO:0006744">
    <property type="term" value="P:ubiquinone biosynthetic process"/>
    <property type="evidence" value="ECO:0007669"/>
    <property type="project" value="UniProtKB-UniRule"/>
</dbReference>
<keyword evidence="4" id="KW-1185">Reference proteome</keyword>
<evidence type="ECO:0000256" key="2">
    <source>
        <dbReference type="SAM" id="MobiDB-lite"/>
    </source>
</evidence>
<sequence length="118" mass="13381">MRGADWHTMAAASSGTNQSRGVWSRRQAEARDGVAERGTRRSSSRCSTHRHLFFMDDCLQQLMDRIDAGEGEQLKNLILSERLAKLVRMRLEMQAPYISKWPQALSIQVCHSILPLGL</sequence>
<dbReference type="GO" id="GO:0005743">
    <property type="term" value="C:mitochondrial inner membrane"/>
    <property type="evidence" value="ECO:0007669"/>
    <property type="project" value="TreeGrafter"/>
</dbReference>
<dbReference type="EMBL" id="CM029045">
    <property type="protein sequence ID" value="KAG2597045.1"/>
    <property type="molecule type" value="Genomic_DNA"/>
</dbReference>
<proteinExistence type="inferred from homology"/>
<comment type="similarity">
    <text evidence="1">Belongs to the COQ9 family.</text>
</comment>
<evidence type="ECO:0000256" key="1">
    <source>
        <dbReference type="RuleBase" id="RU366063"/>
    </source>
</evidence>
<comment type="subcellular location">
    <subcellularLocation>
        <location evidence="1">Mitochondrion</location>
    </subcellularLocation>
</comment>
<dbReference type="PANTHER" id="PTHR21427">
    <property type="entry name" value="UBIQUINONE BIOSYNTHESIS PROTEIN COQ9, MITOCHONDRIAL"/>
    <property type="match status" value="1"/>
</dbReference>
<keyword evidence="1" id="KW-0446">Lipid-binding</keyword>
<dbReference type="PANTHER" id="PTHR21427:SF19">
    <property type="entry name" value="UBIQUINONE BIOSYNTHESIS PROTEIN COQ9, MITOCHONDRIAL"/>
    <property type="match status" value="1"/>
</dbReference>
<name>A0A8T0SIW6_PANVG</name>
<comment type="caution">
    <text evidence="3">The sequence shown here is derived from an EMBL/GenBank/DDBJ whole genome shotgun (WGS) entry which is preliminary data.</text>
</comment>
<dbReference type="GO" id="GO:0008289">
    <property type="term" value="F:lipid binding"/>
    <property type="evidence" value="ECO:0007669"/>
    <property type="project" value="UniProtKB-UniRule"/>
</dbReference>
<reference evidence="3" key="1">
    <citation type="submission" date="2020-05" db="EMBL/GenBank/DDBJ databases">
        <title>WGS assembly of Panicum virgatum.</title>
        <authorList>
            <person name="Lovell J.T."/>
            <person name="Jenkins J."/>
            <person name="Shu S."/>
            <person name="Juenger T.E."/>
            <person name="Schmutz J."/>
        </authorList>
    </citation>
    <scope>NUCLEOTIDE SEQUENCE</scope>
    <source>
        <strain evidence="3">AP13</strain>
    </source>
</reference>
<feature type="compositionally biased region" description="Polar residues" evidence="2">
    <location>
        <begin position="11"/>
        <end position="21"/>
    </location>
</feature>